<dbReference type="SUPFAM" id="SSF47413">
    <property type="entry name" value="lambda repressor-like DNA-binding domains"/>
    <property type="match status" value="1"/>
</dbReference>
<dbReference type="CDD" id="cd01392">
    <property type="entry name" value="HTH_LacI"/>
    <property type="match status" value="1"/>
</dbReference>
<dbReference type="PANTHER" id="PTHR30146">
    <property type="entry name" value="LACI-RELATED TRANSCRIPTIONAL REPRESSOR"/>
    <property type="match status" value="1"/>
</dbReference>
<accession>A0A9D0ZMA8</accession>
<evidence type="ECO:0000256" key="3">
    <source>
        <dbReference type="ARBA" id="ARBA00023163"/>
    </source>
</evidence>
<dbReference type="InterPro" id="IPR028082">
    <property type="entry name" value="Peripla_BP_I"/>
</dbReference>
<keyword evidence="3" id="KW-0804">Transcription</keyword>
<evidence type="ECO:0000313" key="6">
    <source>
        <dbReference type="Proteomes" id="UP000824260"/>
    </source>
</evidence>
<dbReference type="SUPFAM" id="SSF53822">
    <property type="entry name" value="Periplasmic binding protein-like I"/>
    <property type="match status" value="1"/>
</dbReference>
<protein>
    <submittedName>
        <fullName evidence="5">LacI family DNA-binding transcriptional regulator</fullName>
    </submittedName>
</protein>
<dbReference type="Proteomes" id="UP000824260">
    <property type="component" value="Unassembled WGS sequence"/>
</dbReference>
<dbReference type="InterPro" id="IPR000843">
    <property type="entry name" value="HTH_LacI"/>
</dbReference>
<keyword evidence="2 5" id="KW-0238">DNA-binding</keyword>
<dbReference type="Gene3D" id="1.10.260.40">
    <property type="entry name" value="lambda repressor-like DNA-binding domains"/>
    <property type="match status" value="1"/>
</dbReference>
<name>A0A9D0ZMA8_9FIRM</name>
<dbReference type="InterPro" id="IPR046335">
    <property type="entry name" value="LacI/GalR-like_sensor"/>
</dbReference>
<dbReference type="CDD" id="cd06267">
    <property type="entry name" value="PBP1_LacI_sugar_binding-like"/>
    <property type="match status" value="1"/>
</dbReference>
<dbReference type="PANTHER" id="PTHR30146:SF109">
    <property type="entry name" value="HTH-TYPE TRANSCRIPTIONAL REGULATOR GALS"/>
    <property type="match status" value="1"/>
</dbReference>
<evidence type="ECO:0000256" key="1">
    <source>
        <dbReference type="ARBA" id="ARBA00023015"/>
    </source>
</evidence>
<dbReference type="Gene3D" id="3.40.50.2300">
    <property type="match status" value="2"/>
</dbReference>
<dbReference type="GO" id="GO:0003700">
    <property type="term" value="F:DNA-binding transcription factor activity"/>
    <property type="evidence" value="ECO:0007669"/>
    <property type="project" value="TreeGrafter"/>
</dbReference>
<dbReference type="AlphaFoldDB" id="A0A9D0ZMA8"/>
<organism evidence="5 6">
    <name type="scientific">Candidatus Pullichristensenella stercorigallinarum</name>
    <dbReference type="NCBI Taxonomy" id="2840909"/>
    <lineage>
        <taxon>Bacteria</taxon>
        <taxon>Bacillati</taxon>
        <taxon>Bacillota</taxon>
        <taxon>Clostridia</taxon>
        <taxon>Candidatus Pullichristensenella</taxon>
    </lineage>
</organism>
<comment type="caution">
    <text evidence="5">The sequence shown here is derived from an EMBL/GenBank/DDBJ whole genome shotgun (WGS) entry which is preliminary data.</text>
</comment>
<keyword evidence="1" id="KW-0805">Transcription regulation</keyword>
<dbReference type="GO" id="GO:0000976">
    <property type="term" value="F:transcription cis-regulatory region binding"/>
    <property type="evidence" value="ECO:0007669"/>
    <property type="project" value="TreeGrafter"/>
</dbReference>
<feature type="domain" description="HTH lacI-type" evidence="4">
    <location>
        <begin position="5"/>
        <end position="59"/>
    </location>
</feature>
<dbReference type="InterPro" id="IPR010982">
    <property type="entry name" value="Lambda_DNA-bd_dom_sf"/>
</dbReference>
<evidence type="ECO:0000259" key="4">
    <source>
        <dbReference type="PROSITE" id="PS50932"/>
    </source>
</evidence>
<reference evidence="5" key="2">
    <citation type="journal article" date="2021" name="PeerJ">
        <title>Extensive microbial diversity within the chicken gut microbiome revealed by metagenomics and culture.</title>
        <authorList>
            <person name="Gilroy R."/>
            <person name="Ravi A."/>
            <person name="Getino M."/>
            <person name="Pursley I."/>
            <person name="Horton D.L."/>
            <person name="Alikhan N.F."/>
            <person name="Baker D."/>
            <person name="Gharbi K."/>
            <person name="Hall N."/>
            <person name="Watson M."/>
            <person name="Adriaenssens E.M."/>
            <person name="Foster-Nyarko E."/>
            <person name="Jarju S."/>
            <person name="Secka A."/>
            <person name="Antonio M."/>
            <person name="Oren A."/>
            <person name="Chaudhuri R.R."/>
            <person name="La Ragione R."/>
            <person name="Hildebrand F."/>
            <person name="Pallen M.J."/>
        </authorList>
    </citation>
    <scope>NUCLEOTIDE SEQUENCE</scope>
    <source>
        <strain evidence="5">ChiSjej6B24-2974</strain>
    </source>
</reference>
<reference evidence="5" key="1">
    <citation type="submission" date="2020-10" db="EMBL/GenBank/DDBJ databases">
        <authorList>
            <person name="Gilroy R."/>
        </authorList>
    </citation>
    <scope>NUCLEOTIDE SEQUENCE</scope>
    <source>
        <strain evidence="5">ChiSjej6B24-2974</strain>
    </source>
</reference>
<sequence>MSNPPTLKSIAQRVGMTANTVSLALRDSPLVAENTKARIQKAAEEMGYVQNAIAGSLRSGRTNTVAVVMGDIANPLFAAKIKALEHVLREEGYQIIIFNSDEDPQRELEAVRTAISRKVDGLVLCPCADPEEALKLLNRHGVPCVLSGRMDQAGNQDIVLWNDWRGGYLAASHLLECGCRRIAWLGVTQRISSARDRKNGYLAALKEAEIVPDPALVAEASPTGGDVGRVLRPLLAQGVDGICAFSDLIAWEAACFLEENGLHVPGDIQLTGFDDVADYLRIPYRLTSVSADLEREARELVHLLLLRLHEPDRPVTITKIETELVVRGSTRPLGNKGR</sequence>
<dbReference type="Pfam" id="PF13377">
    <property type="entry name" value="Peripla_BP_3"/>
    <property type="match status" value="1"/>
</dbReference>
<dbReference type="SMART" id="SM00354">
    <property type="entry name" value="HTH_LACI"/>
    <property type="match status" value="1"/>
</dbReference>
<evidence type="ECO:0000313" key="5">
    <source>
        <dbReference type="EMBL" id="HIQ83038.1"/>
    </source>
</evidence>
<gene>
    <name evidence="5" type="ORF">IAA52_08030</name>
</gene>
<evidence type="ECO:0000256" key="2">
    <source>
        <dbReference type="ARBA" id="ARBA00023125"/>
    </source>
</evidence>
<dbReference type="PROSITE" id="PS50932">
    <property type="entry name" value="HTH_LACI_2"/>
    <property type="match status" value="1"/>
</dbReference>
<dbReference type="EMBL" id="DVFZ01000080">
    <property type="protein sequence ID" value="HIQ83038.1"/>
    <property type="molecule type" value="Genomic_DNA"/>
</dbReference>
<dbReference type="Pfam" id="PF00356">
    <property type="entry name" value="LacI"/>
    <property type="match status" value="1"/>
</dbReference>
<proteinExistence type="predicted"/>